<proteinExistence type="predicted"/>
<evidence type="ECO:0000256" key="1">
    <source>
        <dbReference type="SAM" id="Phobius"/>
    </source>
</evidence>
<organism evidence="2 3">
    <name type="scientific">Enhygromyxa salina</name>
    <dbReference type="NCBI Taxonomy" id="215803"/>
    <lineage>
        <taxon>Bacteria</taxon>
        <taxon>Pseudomonadati</taxon>
        <taxon>Myxococcota</taxon>
        <taxon>Polyangia</taxon>
        <taxon>Nannocystales</taxon>
        <taxon>Nannocystaceae</taxon>
        <taxon>Enhygromyxa</taxon>
    </lineage>
</organism>
<name>A0A2S9YCZ2_9BACT</name>
<reference evidence="2 3" key="1">
    <citation type="submission" date="2018-03" db="EMBL/GenBank/DDBJ databases">
        <title>Draft Genome Sequences of the Obligatory Marine Myxobacteria Enhygromyxa salina SWB005.</title>
        <authorList>
            <person name="Poehlein A."/>
            <person name="Moghaddam J.A."/>
            <person name="Harms H."/>
            <person name="Alanjari M."/>
            <person name="Koenig G.M."/>
            <person name="Daniel R."/>
            <person name="Schaeberle T.F."/>
        </authorList>
    </citation>
    <scope>NUCLEOTIDE SEQUENCE [LARGE SCALE GENOMIC DNA]</scope>
    <source>
        <strain evidence="2 3">SWB005</strain>
    </source>
</reference>
<comment type="caution">
    <text evidence="2">The sequence shown here is derived from an EMBL/GenBank/DDBJ whole genome shotgun (WGS) entry which is preliminary data.</text>
</comment>
<keyword evidence="1" id="KW-1133">Transmembrane helix</keyword>
<dbReference type="EMBL" id="PVNK01000108">
    <property type="protein sequence ID" value="PRQ02912.1"/>
    <property type="molecule type" value="Genomic_DNA"/>
</dbReference>
<accession>A0A2S9YCZ2</accession>
<feature type="transmembrane region" description="Helical" evidence="1">
    <location>
        <begin position="82"/>
        <end position="101"/>
    </location>
</feature>
<evidence type="ECO:0000313" key="3">
    <source>
        <dbReference type="Proteomes" id="UP000237968"/>
    </source>
</evidence>
<dbReference type="Proteomes" id="UP000237968">
    <property type="component" value="Unassembled WGS sequence"/>
</dbReference>
<feature type="transmembrane region" description="Helical" evidence="1">
    <location>
        <begin position="113"/>
        <end position="130"/>
    </location>
</feature>
<keyword evidence="1" id="KW-0812">Transmembrane</keyword>
<evidence type="ECO:0000313" key="2">
    <source>
        <dbReference type="EMBL" id="PRQ02912.1"/>
    </source>
</evidence>
<dbReference type="OrthoDB" id="1442110at2"/>
<dbReference type="RefSeq" id="WP_106391295.1">
    <property type="nucleotide sequence ID" value="NZ_PVNK01000108.1"/>
</dbReference>
<dbReference type="AlphaFoldDB" id="A0A2S9YCZ2"/>
<keyword evidence="3" id="KW-1185">Reference proteome</keyword>
<feature type="transmembrane region" description="Helical" evidence="1">
    <location>
        <begin position="50"/>
        <end position="70"/>
    </location>
</feature>
<gene>
    <name evidence="2" type="ORF">ENSA5_18500</name>
</gene>
<protein>
    <submittedName>
        <fullName evidence="2">Uncharacterized protein</fullName>
    </submittedName>
</protein>
<sequence>MSKFFMFTHFFNAAVLVRFAISKLFAWPISVAAFIEMAKPLGIDPTFFRIFTGITLTVVILGYSMSLYLISNKEFPKKKESVYLVGASNLLGGAVMVGALFSEFLLRVSPKWPLVYIAAAIVIFSALNLYRLRGTQALAS</sequence>
<keyword evidence="1" id="KW-0472">Membrane</keyword>